<evidence type="ECO:0000259" key="9">
    <source>
        <dbReference type="Pfam" id="PF13231"/>
    </source>
</evidence>
<evidence type="ECO:0000256" key="7">
    <source>
        <dbReference type="ARBA" id="ARBA00023136"/>
    </source>
</evidence>
<dbReference type="PANTHER" id="PTHR33908:SF11">
    <property type="entry name" value="MEMBRANE PROTEIN"/>
    <property type="match status" value="1"/>
</dbReference>
<feature type="transmembrane region" description="Helical" evidence="8">
    <location>
        <begin position="122"/>
        <end position="140"/>
    </location>
</feature>
<keyword evidence="5 8" id="KW-0812">Transmembrane</keyword>
<keyword evidence="4 10" id="KW-0808">Transferase</keyword>
<evidence type="ECO:0000256" key="5">
    <source>
        <dbReference type="ARBA" id="ARBA00022692"/>
    </source>
</evidence>
<evidence type="ECO:0000256" key="8">
    <source>
        <dbReference type="SAM" id="Phobius"/>
    </source>
</evidence>
<feature type="transmembrane region" description="Helical" evidence="8">
    <location>
        <begin position="278"/>
        <end position="305"/>
    </location>
</feature>
<comment type="subcellular location">
    <subcellularLocation>
        <location evidence="1">Cell membrane</location>
        <topology evidence="1">Multi-pass membrane protein</topology>
    </subcellularLocation>
</comment>
<dbReference type="RefSeq" id="WP_332520622.1">
    <property type="nucleotide sequence ID" value="NZ_JANRHA010000015.1"/>
</dbReference>
<organism evidence="10 11">
    <name type="scientific">Speluncibacter jeojiensis</name>
    <dbReference type="NCBI Taxonomy" id="2710754"/>
    <lineage>
        <taxon>Bacteria</taxon>
        <taxon>Bacillati</taxon>
        <taxon>Actinomycetota</taxon>
        <taxon>Actinomycetes</taxon>
        <taxon>Mycobacteriales</taxon>
        <taxon>Speluncibacteraceae</taxon>
        <taxon>Speluncibacter</taxon>
    </lineage>
</organism>
<evidence type="ECO:0000313" key="10">
    <source>
        <dbReference type="EMBL" id="MDG3016669.1"/>
    </source>
</evidence>
<dbReference type="InterPro" id="IPR050297">
    <property type="entry name" value="LipidA_mod_glycosyltrf_83"/>
</dbReference>
<feature type="transmembrane region" description="Helical" evidence="8">
    <location>
        <begin position="382"/>
        <end position="404"/>
    </location>
</feature>
<evidence type="ECO:0000256" key="6">
    <source>
        <dbReference type="ARBA" id="ARBA00022989"/>
    </source>
</evidence>
<keyword evidence="11" id="KW-1185">Reference proteome</keyword>
<protein>
    <submittedName>
        <fullName evidence="10">Glycosyltransferase family 39 protein</fullName>
        <ecNumber evidence="10">2.4.-.-</ecNumber>
    </submittedName>
</protein>
<dbReference type="PROSITE" id="PS51257">
    <property type="entry name" value="PROKAR_LIPOPROTEIN"/>
    <property type="match status" value="1"/>
</dbReference>
<dbReference type="GO" id="GO:0005886">
    <property type="term" value="C:plasma membrane"/>
    <property type="evidence" value="ECO:0007669"/>
    <property type="project" value="UniProtKB-SubCell"/>
</dbReference>
<gene>
    <name evidence="10" type="ORF">NVS88_19130</name>
</gene>
<evidence type="ECO:0000256" key="2">
    <source>
        <dbReference type="ARBA" id="ARBA00022475"/>
    </source>
</evidence>
<dbReference type="Proteomes" id="UP001152755">
    <property type="component" value="Unassembled WGS sequence"/>
</dbReference>
<dbReference type="AlphaFoldDB" id="A0A9X4RFF6"/>
<sequence>MRGLRWVRPVQVVYAIALVVYLVVGCVLALHFHFLMGDALSRVQSAQGALFSRDPHLAEIGFIFTPLTSLVELPLVALSPWIPDLTRYGLAGVIMSAAFMAAAVAQIWGIADDRGTPRWQQIAVTAVFLVNPMIVFYGATGMSEAPFVFLMCWATRRLIRWTSTDDVHDLISTGVALGLGYLTRYDAAVAIAAAAVFVAVVTRLRATHADPTAVRGHSRRSALLDAVIVVAPGALAVSVWAVTSWLLTGQLFAQFQSGYGNSQILAQSGGPSSAGLPALGFSAASLLVLAPALPLLVPAIAVLAGRRRDIEVVVPTLLFGSVLAFQTYSYVTGVTFPFLRFYICAIPLIAVYALQFSPARGGVRSRRPGAYVSPRDTHQPRLPVAAVVATVVLAASLPITFVAMGNRHLSVQQYALGVLFGRGDSDPVEQAKQRAIVDTFATERQIADYLDAMHLPDGSVLMDTVYGFAIVAASNNPKQFVVPSDKDFVSALNNPAGHGVQFILAIPTEGRGASDAVNRRYPTIFDNGGGVGSLYLEIPNTGADQPTWRMYRVFGDTGSQ</sequence>
<evidence type="ECO:0000256" key="3">
    <source>
        <dbReference type="ARBA" id="ARBA00022676"/>
    </source>
</evidence>
<evidence type="ECO:0000256" key="1">
    <source>
        <dbReference type="ARBA" id="ARBA00004651"/>
    </source>
</evidence>
<dbReference type="EC" id="2.4.-.-" evidence="10"/>
<dbReference type="EMBL" id="JANRHA010000015">
    <property type="protein sequence ID" value="MDG3016669.1"/>
    <property type="molecule type" value="Genomic_DNA"/>
</dbReference>
<accession>A0A9X4RFF6</accession>
<comment type="caution">
    <text evidence="10">The sequence shown here is derived from an EMBL/GenBank/DDBJ whole genome shotgun (WGS) entry which is preliminary data.</text>
</comment>
<feature type="domain" description="Glycosyltransferase RgtA/B/C/D-like" evidence="9">
    <location>
        <begin position="91"/>
        <end position="205"/>
    </location>
</feature>
<feature type="transmembrane region" description="Helical" evidence="8">
    <location>
        <begin position="182"/>
        <end position="201"/>
    </location>
</feature>
<feature type="transmembrane region" description="Helical" evidence="8">
    <location>
        <begin position="12"/>
        <end position="36"/>
    </location>
</feature>
<keyword evidence="6 8" id="KW-1133">Transmembrane helix</keyword>
<dbReference type="PANTHER" id="PTHR33908">
    <property type="entry name" value="MANNOSYLTRANSFERASE YKCB-RELATED"/>
    <property type="match status" value="1"/>
</dbReference>
<evidence type="ECO:0000313" key="11">
    <source>
        <dbReference type="Proteomes" id="UP001152755"/>
    </source>
</evidence>
<feature type="transmembrane region" description="Helical" evidence="8">
    <location>
        <begin position="312"/>
        <end position="331"/>
    </location>
</feature>
<dbReference type="Pfam" id="PF13231">
    <property type="entry name" value="PMT_2"/>
    <property type="match status" value="1"/>
</dbReference>
<keyword evidence="3 10" id="KW-0328">Glycosyltransferase</keyword>
<feature type="transmembrane region" description="Helical" evidence="8">
    <location>
        <begin position="88"/>
        <end position="110"/>
    </location>
</feature>
<feature type="transmembrane region" description="Helical" evidence="8">
    <location>
        <begin position="337"/>
        <end position="357"/>
    </location>
</feature>
<dbReference type="InterPro" id="IPR038731">
    <property type="entry name" value="RgtA/B/C-like"/>
</dbReference>
<keyword evidence="2" id="KW-1003">Cell membrane</keyword>
<evidence type="ECO:0000256" key="4">
    <source>
        <dbReference type="ARBA" id="ARBA00022679"/>
    </source>
</evidence>
<reference evidence="10" key="1">
    <citation type="submission" date="2022-08" db="EMBL/GenBank/DDBJ databases">
        <title>Genome analysis of Corynebacteriales strain.</title>
        <authorList>
            <person name="Lee S.D."/>
        </authorList>
    </citation>
    <scope>NUCLEOTIDE SEQUENCE</scope>
    <source>
        <strain evidence="10">D3-21</strain>
    </source>
</reference>
<feature type="transmembrane region" description="Helical" evidence="8">
    <location>
        <begin position="222"/>
        <end position="247"/>
    </location>
</feature>
<dbReference type="GO" id="GO:0009103">
    <property type="term" value="P:lipopolysaccharide biosynthetic process"/>
    <property type="evidence" value="ECO:0007669"/>
    <property type="project" value="UniProtKB-ARBA"/>
</dbReference>
<keyword evidence="7 8" id="KW-0472">Membrane</keyword>
<proteinExistence type="predicted"/>
<dbReference type="GO" id="GO:0016763">
    <property type="term" value="F:pentosyltransferase activity"/>
    <property type="evidence" value="ECO:0007669"/>
    <property type="project" value="TreeGrafter"/>
</dbReference>
<name>A0A9X4RFF6_9ACTN</name>